<evidence type="ECO:0000313" key="2">
    <source>
        <dbReference type="EMBL" id="CAA9329934.1"/>
    </source>
</evidence>
<organism evidence="2">
    <name type="scientific">uncultured Nocardioidaceae bacterium</name>
    <dbReference type="NCBI Taxonomy" id="253824"/>
    <lineage>
        <taxon>Bacteria</taxon>
        <taxon>Bacillati</taxon>
        <taxon>Actinomycetota</taxon>
        <taxon>Actinomycetes</taxon>
        <taxon>Propionibacteriales</taxon>
        <taxon>Nocardioidaceae</taxon>
        <taxon>environmental samples</taxon>
    </lineage>
</organism>
<protein>
    <recommendedName>
        <fullName evidence="1">Glyoxalase-like domain-containing protein</fullName>
    </recommendedName>
</protein>
<dbReference type="InterPro" id="IPR029068">
    <property type="entry name" value="Glyas_Bleomycin-R_OHBP_Dase"/>
</dbReference>
<dbReference type="AlphaFoldDB" id="A0A6J4LDQ3"/>
<feature type="domain" description="Glyoxalase-like" evidence="1">
    <location>
        <begin position="1"/>
        <end position="99"/>
    </location>
</feature>
<dbReference type="InterPro" id="IPR041581">
    <property type="entry name" value="Glyoxalase_6"/>
</dbReference>
<dbReference type="PANTHER" id="PTHR35908:SF1">
    <property type="entry name" value="CONSERVED PROTEIN"/>
    <property type="match status" value="1"/>
</dbReference>
<accession>A0A6J4LDQ3</accession>
<name>A0A6J4LDQ3_9ACTN</name>
<proteinExistence type="predicted"/>
<feature type="domain" description="Glyoxalase-like" evidence="1">
    <location>
        <begin position="111"/>
        <end position="213"/>
    </location>
</feature>
<dbReference type="PANTHER" id="PTHR35908">
    <property type="entry name" value="HYPOTHETICAL FUSION PROTEIN"/>
    <property type="match status" value="1"/>
</dbReference>
<evidence type="ECO:0000259" key="1">
    <source>
        <dbReference type="Pfam" id="PF18029"/>
    </source>
</evidence>
<gene>
    <name evidence="2" type="ORF">AVDCRST_MAG72-202</name>
</gene>
<sequence>MDTAGDDTLGRFYAEVLGLDFVGQQGDVGAVVGDVEGKGIAMCKVPEPKSVKHRVHVDVYADSVAELSALGASVVLPAEESGFEWTVMRDPEGGEFCVFPRDPVPDYRFFQLVVDAVDAHEIARWWGEVFDATPRSHDSADWWGVEGIPGLPFTALTFGAVPEPKTVKNRIHWDVYADVGDMEAAGAQVLRARDDQIGWTVMADPEGNEFCVFSG</sequence>
<reference evidence="2" key="1">
    <citation type="submission" date="2020-02" db="EMBL/GenBank/DDBJ databases">
        <authorList>
            <person name="Meier V. D."/>
        </authorList>
    </citation>
    <scope>NUCLEOTIDE SEQUENCE</scope>
    <source>
        <strain evidence="2">AVDCRST_MAG72</strain>
    </source>
</reference>
<dbReference type="Pfam" id="PF18029">
    <property type="entry name" value="Glyoxalase_6"/>
    <property type="match status" value="2"/>
</dbReference>
<dbReference type="SUPFAM" id="SSF54593">
    <property type="entry name" value="Glyoxalase/Bleomycin resistance protein/Dihydroxybiphenyl dioxygenase"/>
    <property type="match status" value="2"/>
</dbReference>
<dbReference type="EMBL" id="CADCUJ010000009">
    <property type="protein sequence ID" value="CAA9329934.1"/>
    <property type="molecule type" value="Genomic_DNA"/>
</dbReference>
<dbReference type="Gene3D" id="3.10.180.10">
    <property type="entry name" value="2,3-Dihydroxybiphenyl 1,2-Dioxygenase, domain 1"/>
    <property type="match status" value="2"/>
</dbReference>